<dbReference type="Proteomes" id="UP001500459">
    <property type="component" value="Unassembled WGS sequence"/>
</dbReference>
<organism evidence="1 2">
    <name type="scientific">Aquimarina addita</name>
    <dbReference type="NCBI Taxonomy" id="870485"/>
    <lineage>
        <taxon>Bacteria</taxon>
        <taxon>Pseudomonadati</taxon>
        <taxon>Bacteroidota</taxon>
        <taxon>Flavobacteriia</taxon>
        <taxon>Flavobacteriales</taxon>
        <taxon>Flavobacteriaceae</taxon>
        <taxon>Aquimarina</taxon>
    </lineage>
</organism>
<evidence type="ECO:0000313" key="2">
    <source>
        <dbReference type="Proteomes" id="UP001500459"/>
    </source>
</evidence>
<name>A0ABP6UTT7_9FLAO</name>
<comment type="caution">
    <text evidence="1">The sequence shown here is derived from an EMBL/GenBank/DDBJ whole genome shotgun (WGS) entry which is preliminary data.</text>
</comment>
<reference evidence="2" key="1">
    <citation type="journal article" date="2019" name="Int. J. Syst. Evol. Microbiol.">
        <title>The Global Catalogue of Microorganisms (GCM) 10K type strain sequencing project: providing services to taxonomists for standard genome sequencing and annotation.</title>
        <authorList>
            <consortium name="The Broad Institute Genomics Platform"/>
            <consortium name="The Broad Institute Genome Sequencing Center for Infectious Disease"/>
            <person name="Wu L."/>
            <person name="Ma J."/>
        </authorList>
    </citation>
    <scope>NUCLEOTIDE SEQUENCE [LARGE SCALE GENOMIC DNA]</scope>
    <source>
        <strain evidence="2">JCM 17106</strain>
    </source>
</reference>
<accession>A0ABP6UTT7</accession>
<gene>
    <name evidence="1" type="ORF">GCM10022393_34350</name>
</gene>
<protein>
    <submittedName>
        <fullName evidence="1">Uncharacterized protein</fullName>
    </submittedName>
</protein>
<dbReference type="EMBL" id="BAABCW010000017">
    <property type="protein sequence ID" value="GAA3517363.1"/>
    <property type="molecule type" value="Genomic_DNA"/>
</dbReference>
<evidence type="ECO:0000313" key="1">
    <source>
        <dbReference type="EMBL" id="GAA3517363.1"/>
    </source>
</evidence>
<sequence>MQSFTEPVPNSYGQTVFEAFQSKNLQSIGMVPIDKLQGLLQIIEPQETPENIQKLYPEYRKGIQQNKEYLSDLLTEGEQQGIEWSTITLEGIEVVDMPDSIFNVSNMVLHRSIEVTISSKEQQFVIKIVNAIRYDGNWYLGGNSVGGLILEKI</sequence>
<proteinExistence type="predicted"/>
<keyword evidence="2" id="KW-1185">Reference proteome</keyword>